<evidence type="ECO:0000313" key="2">
    <source>
        <dbReference type="EMBL" id="KAF6806018.1"/>
    </source>
</evidence>
<sequence length="126" mass="13683">MLFQRPQSSTIGPVAPRKSTADVSDLPRLAAIGPWILVSTEQDACLFTPHRTNRQCLMGHGSWVMGHGMGHDSLDSREGALLLQLLHHSMHQSAQKPSAHAAPAPIRLQDLHDPSGFARDLCSFSA</sequence>
<gene>
    <name evidence="2" type="ORF">CSOJ01_09084</name>
</gene>
<dbReference type="AlphaFoldDB" id="A0A8H6J4K0"/>
<feature type="compositionally biased region" description="Polar residues" evidence="1">
    <location>
        <begin position="1"/>
        <end position="11"/>
    </location>
</feature>
<comment type="caution">
    <text evidence="2">The sequence shown here is derived from an EMBL/GenBank/DDBJ whole genome shotgun (WGS) entry which is preliminary data.</text>
</comment>
<protein>
    <submittedName>
        <fullName evidence="2">Uncharacterized protein</fullName>
    </submittedName>
</protein>
<organism evidence="2 3">
    <name type="scientific">Colletotrichum sojae</name>
    <dbReference type="NCBI Taxonomy" id="2175907"/>
    <lineage>
        <taxon>Eukaryota</taxon>
        <taxon>Fungi</taxon>
        <taxon>Dikarya</taxon>
        <taxon>Ascomycota</taxon>
        <taxon>Pezizomycotina</taxon>
        <taxon>Sordariomycetes</taxon>
        <taxon>Hypocreomycetidae</taxon>
        <taxon>Glomerellales</taxon>
        <taxon>Glomerellaceae</taxon>
        <taxon>Colletotrichum</taxon>
        <taxon>Colletotrichum orchidearum species complex</taxon>
    </lineage>
</organism>
<proteinExistence type="predicted"/>
<evidence type="ECO:0000313" key="3">
    <source>
        <dbReference type="Proteomes" id="UP000652219"/>
    </source>
</evidence>
<dbReference type="Proteomes" id="UP000652219">
    <property type="component" value="Unassembled WGS sequence"/>
</dbReference>
<keyword evidence="3" id="KW-1185">Reference proteome</keyword>
<evidence type="ECO:0000256" key="1">
    <source>
        <dbReference type="SAM" id="MobiDB-lite"/>
    </source>
</evidence>
<dbReference type="EMBL" id="WIGN01000168">
    <property type="protein sequence ID" value="KAF6806018.1"/>
    <property type="molecule type" value="Genomic_DNA"/>
</dbReference>
<name>A0A8H6J4K0_9PEZI</name>
<accession>A0A8H6J4K0</accession>
<reference evidence="2 3" key="1">
    <citation type="journal article" date="2020" name="Phytopathology">
        <title>Genome Sequence Resources of Colletotrichum truncatum, C. plurivorum, C. musicola, and C. sojae: Four Species Pathogenic to Soybean (Glycine max).</title>
        <authorList>
            <person name="Rogerio F."/>
            <person name="Boufleur T.R."/>
            <person name="Ciampi-Guillardi M."/>
            <person name="Sukno S.A."/>
            <person name="Thon M.R."/>
            <person name="Massola Junior N.S."/>
            <person name="Baroncelli R."/>
        </authorList>
    </citation>
    <scope>NUCLEOTIDE SEQUENCE [LARGE SCALE GENOMIC DNA]</scope>
    <source>
        <strain evidence="2 3">LFN0009</strain>
    </source>
</reference>
<feature type="region of interest" description="Disordered" evidence="1">
    <location>
        <begin position="1"/>
        <end position="22"/>
    </location>
</feature>